<feature type="region of interest" description="Disordered" evidence="1">
    <location>
        <begin position="51"/>
        <end position="80"/>
    </location>
</feature>
<dbReference type="InterPro" id="IPR009078">
    <property type="entry name" value="Ferritin-like_SF"/>
</dbReference>
<dbReference type="Pfam" id="PF04305">
    <property type="entry name" value="DUF455"/>
    <property type="match status" value="1"/>
</dbReference>
<dbReference type="InterPro" id="IPR007402">
    <property type="entry name" value="DUF455"/>
</dbReference>
<dbReference type="PANTHER" id="PTHR42782">
    <property type="entry name" value="SI:CH73-314G15.3"/>
    <property type="match status" value="1"/>
</dbReference>
<dbReference type="Proteomes" id="UP001160625">
    <property type="component" value="Unassembled WGS sequence"/>
</dbReference>
<proteinExistence type="predicted"/>
<reference evidence="2" key="1">
    <citation type="submission" date="2023-04" db="EMBL/GenBank/DDBJ databases">
        <title>Sphingomonas sp. MAHUQ-71 isolated from rice field.</title>
        <authorList>
            <person name="Huq M.A."/>
        </authorList>
    </citation>
    <scope>NUCLEOTIDE SEQUENCE</scope>
    <source>
        <strain evidence="2">MAHUQ-71</strain>
    </source>
</reference>
<evidence type="ECO:0000313" key="3">
    <source>
        <dbReference type="Proteomes" id="UP001160625"/>
    </source>
</evidence>
<dbReference type="CDD" id="cd00657">
    <property type="entry name" value="Ferritin_like"/>
    <property type="match status" value="1"/>
</dbReference>
<accession>A0ABT6N2A1</accession>
<evidence type="ECO:0000313" key="2">
    <source>
        <dbReference type="EMBL" id="MDH7639420.1"/>
    </source>
</evidence>
<name>A0ABT6N2A1_9SPHN</name>
<dbReference type="EMBL" id="JARYGZ010000001">
    <property type="protein sequence ID" value="MDH7639420.1"/>
    <property type="molecule type" value="Genomic_DNA"/>
</dbReference>
<sequence>MIAAGRAGAAAARSIAEACRAVLLTTDPIEKAFAARAVARRWRQSGLDHRFDVVMPDDPPRPDQPELLPPNRMPKRGRAGSERSRLAMLHALAHIEYVAIDLAFDCAGRFGAAMPREFVDGWLGVGADEAMHFVLLDRRLRALGSHYGALPAHAGLWEAAGKTRDDLTARLAVVPMALEARGLDVTPMTVARFEAAGDARSARILTRIYTDEIRHVAVGTRWFEFCCANDGQPPAERWQSLISRQFRDIVKPPFNDSARAQAGLTLDYYGTLAALTSSGQTSSRREREGQNSTSG</sequence>
<dbReference type="PIRSF" id="PIRSF012318">
    <property type="entry name" value="UCP012318"/>
    <property type="match status" value="1"/>
</dbReference>
<feature type="compositionally biased region" description="Basic and acidic residues" evidence="1">
    <location>
        <begin position="51"/>
        <end position="64"/>
    </location>
</feature>
<protein>
    <submittedName>
        <fullName evidence="2">Ferritin-like domain-containing protein</fullName>
    </submittedName>
</protein>
<dbReference type="RefSeq" id="WP_281044687.1">
    <property type="nucleotide sequence ID" value="NZ_JARYGZ010000001.1"/>
</dbReference>
<dbReference type="PANTHER" id="PTHR42782:SF2">
    <property type="entry name" value="3-OXOACYL-[ACYL-CARRIER-PROTEIN] SYNTHASE-LIKE PROTEIN"/>
    <property type="match status" value="1"/>
</dbReference>
<keyword evidence="3" id="KW-1185">Reference proteome</keyword>
<gene>
    <name evidence="2" type="ORF">QGN17_11830</name>
</gene>
<evidence type="ECO:0000256" key="1">
    <source>
        <dbReference type="SAM" id="MobiDB-lite"/>
    </source>
</evidence>
<organism evidence="2 3">
    <name type="scientific">Sphingomonas oryzagri</name>
    <dbReference type="NCBI Taxonomy" id="3042314"/>
    <lineage>
        <taxon>Bacteria</taxon>
        <taxon>Pseudomonadati</taxon>
        <taxon>Pseudomonadota</taxon>
        <taxon>Alphaproteobacteria</taxon>
        <taxon>Sphingomonadales</taxon>
        <taxon>Sphingomonadaceae</taxon>
        <taxon>Sphingomonas</taxon>
    </lineage>
</organism>
<comment type="caution">
    <text evidence="2">The sequence shown here is derived from an EMBL/GenBank/DDBJ whole genome shotgun (WGS) entry which is preliminary data.</text>
</comment>
<dbReference type="InterPro" id="IPR011197">
    <property type="entry name" value="UCP012318"/>
</dbReference>
<dbReference type="SUPFAM" id="SSF47240">
    <property type="entry name" value="Ferritin-like"/>
    <property type="match status" value="1"/>
</dbReference>